<proteinExistence type="predicted"/>
<feature type="repeat" description="WD" evidence="3">
    <location>
        <begin position="1173"/>
        <end position="1207"/>
    </location>
</feature>
<dbReference type="Pfam" id="PF24883">
    <property type="entry name" value="NPHP3_N"/>
    <property type="match status" value="1"/>
</dbReference>
<dbReference type="InterPro" id="IPR001680">
    <property type="entry name" value="WD40_rpt"/>
</dbReference>
<dbReference type="PANTHER" id="PTHR19848:SF8">
    <property type="entry name" value="F-BOX AND WD REPEAT DOMAIN CONTAINING 7"/>
    <property type="match status" value="1"/>
</dbReference>
<dbReference type="CDD" id="cd00200">
    <property type="entry name" value="WD40"/>
    <property type="match status" value="2"/>
</dbReference>
<sequence>MSSDTPTQEVERFRYWITDVGISPGNNNPDCKFGARLFVDNEIVCNLPWIDHTRPLRWSGLLPCDVTPTSEIAIRICRSVKEKPDYFNFPPFNVSEVEEETSESILELSQAIWVIKVKFLSPAVAEQLFPDGSEKLNAIEGVYNNCESEETVKYLFKHALQFANFVGEALSEGTAKVPFLICMKAWELLDQQTQLDHTVKGILHGLARFRDINDIVGRTSSSNLATVMGRSKESINDILTLLGDISIYIYNQLTTNDLVHVATDEGVDDGHNPETYLARLVDVQRAFYASWSPKMGSCADTNNAADNEQPNISDLNILSIPDAVTNTPETYQMLNMLRPTDPSGYDLDRACIDGTGESILDRVITWTQYRNHSESLMWISGQAGMGKTSIATSLSHRLHNVRALAGSFFCQRDDPESSDPLQLFNNLIHAIAIRCPPYAYEVANAIRMDRGLCISHLSIRYEYLIKRPLAKLSSLSVPMALVAVIDGLDQCGTYRTRKQILHKLHEMSQLVPWLKIIITARPVGDIQEYFRNNCPHEPIVHIQDYDASLDIRAYIESLLGHLAERERWPDDSINKLCTMAQGVFLWAVLAVQYIESSILPSLPRLQIILENRKSPVTDHFDKLYMGALGAAIGDDDGEVKNVFLRSIGAILSISEREPLALPDLRYLLLASGQIDAFTLEQVMQSLGPLLFVADGHPVRFYHPSFKDFITTSSRSGSFCIRLDQYEAELAACCLQVMQHNLRFNICELETSHLPNNEVPDLQYRIDSHIRPALKYACTHWIDHCIASPNQALVEMIKELLQGPQSMYWVEVLSLLGRIDEAIVGLSSLASLEVTWFNGWSQIVPWIKDTFRFLLSFYEVLSTSTPHLYVSALAFVPSQSLIAQRMRPHFPNTITLAQARSSLWHPCIKTTMHQQAVQSLSISPDGSRVVTGYSDGSLCIRDTRTGARIGNPLIGHTSSVTWVVFSPSGSLVASSSHDMTIRIWDLTREDGTAGHILTGHSASVNSVAFSPDATILASGSSDKSIWLWDIKSMRPIGSPYIGHSSSVSSVAFSPDGGKLVSGSGDRTIRIWPVDIGAQKLASNPLIITGHSDSITCITVSPDGSKVASGSLDKTLRLWNILTGEAVEYRTPQAKHPTGITCVRFSLCGRFVVSSSSDGVVQLHDVATMEVIFHPFHHASSVNTVDISPDGLYVVSGSTDMTTRIWEISALPKKMAVDPFVGHSYGVNFIVVSKDGTRVVSGSDDNTVRMWDAQTGVQIGSPFTGHSSSVLSVVISPDGDCIVSGSRDKKLKLWDTATHTAIHSYQHTSIIRSLAFSPDGALVAFGSEDGKVYLWEVAGWKMVGDALQGHSHYVLSVAFSPDGATLASSSADLTIIMWDVATRTRSGSPLVGHSGWVRSVAFSPCGTRLASGSDDYTVRIWDIKAGNMIRELKGHTNWVMASVFSPNGLHIASSSGDGTVRLWNATTGQPVNQPFTKDSHWVNSVAFSSDGNCLFSSSGGKSIRAWILDISYAVTELANDPPGAFCWPSNPYKLSSHPNNRGWVTHDQQSLVFWLPLHYQQPAQFLSPQAQGSYPKTFIDYSKFVHGAAWTNVASKSIQEFY</sequence>
<feature type="repeat" description="WD" evidence="3">
    <location>
        <begin position="1430"/>
        <end position="1471"/>
    </location>
</feature>
<dbReference type="InterPro" id="IPR019775">
    <property type="entry name" value="WD40_repeat_CS"/>
</dbReference>
<dbReference type="PRINTS" id="PR00320">
    <property type="entry name" value="GPROTEINBRPT"/>
</dbReference>
<accession>A0A8H2XW00</accession>
<feature type="domain" description="Nephrocystin 3-like N-terminal" evidence="4">
    <location>
        <begin position="354"/>
        <end position="521"/>
    </location>
</feature>
<feature type="repeat" description="WD" evidence="3">
    <location>
        <begin position="952"/>
        <end position="985"/>
    </location>
</feature>
<evidence type="ECO:0000256" key="1">
    <source>
        <dbReference type="ARBA" id="ARBA00022574"/>
    </source>
</evidence>
<feature type="repeat" description="WD" evidence="3">
    <location>
        <begin position="1473"/>
        <end position="1504"/>
    </location>
</feature>
<name>A0A8H2XW00_9AGAM</name>
<dbReference type="PROSITE" id="PS50294">
    <property type="entry name" value="WD_REPEATS_REGION"/>
    <property type="match status" value="11"/>
</dbReference>
<dbReference type="SMART" id="SM00320">
    <property type="entry name" value="WD40"/>
    <property type="match status" value="14"/>
</dbReference>
<dbReference type="PANTHER" id="PTHR19848">
    <property type="entry name" value="WD40 REPEAT PROTEIN"/>
    <property type="match status" value="1"/>
</dbReference>
<evidence type="ECO:0000313" key="6">
    <source>
        <dbReference type="Proteomes" id="UP000663846"/>
    </source>
</evidence>
<dbReference type="PROSITE" id="PS50082">
    <property type="entry name" value="WD_REPEATS_2"/>
    <property type="match status" value="13"/>
</dbReference>
<dbReference type="SUPFAM" id="SSF50978">
    <property type="entry name" value="WD40 repeat-like"/>
    <property type="match status" value="2"/>
</dbReference>
<evidence type="ECO:0000313" key="5">
    <source>
        <dbReference type="EMBL" id="CAE6434329.1"/>
    </source>
</evidence>
<dbReference type="Proteomes" id="UP000663846">
    <property type="component" value="Unassembled WGS sequence"/>
</dbReference>
<evidence type="ECO:0000259" key="4">
    <source>
        <dbReference type="Pfam" id="PF24883"/>
    </source>
</evidence>
<feature type="repeat" description="WD" evidence="3">
    <location>
        <begin position="1039"/>
        <end position="1070"/>
    </location>
</feature>
<dbReference type="InterPro" id="IPR015943">
    <property type="entry name" value="WD40/YVTN_repeat-like_dom_sf"/>
</dbReference>
<dbReference type="InterPro" id="IPR020472">
    <property type="entry name" value="WD40_PAC1"/>
</dbReference>
<dbReference type="Gene3D" id="2.130.10.10">
    <property type="entry name" value="YVTN repeat-like/Quinoprotein amine dehydrogenase"/>
    <property type="match status" value="5"/>
</dbReference>
<protein>
    <recommendedName>
        <fullName evidence="4">Nephrocystin 3-like N-terminal domain-containing protein</fullName>
    </recommendedName>
</protein>
<organism evidence="5 6">
    <name type="scientific">Rhizoctonia solani</name>
    <dbReference type="NCBI Taxonomy" id="456999"/>
    <lineage>
        <taxon>Eukaryota</taxon>
        <taxon>Fungi</taxon>
        <taxon>Dikarya</taxon>
        <taxon>Basidiomycota</taxon>
        <taxon>Agaricomycotina</taxon>
        <taxon>Agaricomycetes</taxon>
        <taxon>Cantharellales</taxon>
        <taxon>Ceratobasidiaceae</taxon>
        <taxon>Rhizoctonia</taxon>
    </lineage>
</organism>
<dbReference type="Gene3D" id="3.40.50.300">
    <property type="entry name" value="P-loop containing nucleotide triphosphate hydrolases"/>
    <property type="match status" value="1"/>
</dbReference>
<dbReference type="PROSITE" id="PS00678">
    <property type="entry name" value="WD_REPEATS_1"/>
    <property type="match status" value="8"/>
</dbReference>
<feature type="repeat" description="WD" evidence="3">
    <location>
        <begin position="1388"/>
        <end position="1429"/>
    </location>
</feature>
<reference evidence="5" key="1">
    <citation type="submission" date="2021-01" db="EMBL/GenBank/DDBJ databases">
        <authorList>
            <person name="Kaushik A."/>
        </authorList>
    </citation>
    <scope>NUCLEOTIDE SEQUENCE</scope>
    <source>
        <strain evidence="5">AG1-1C</strain>
    </source>
</reference>
<dbReference type="SUPFAM" id="SSF52540">
    <property type="entry name" value="P-loop containing nucleoside triphosphate hydrolases"/>
    <property type="match status" value="1"/>
</dbReference>
<feature type="repeat" description="WD" evidence="3">
    <location>
        <begin position="1086"/>
        <end position="1127"/>
    </location>
</feature>
<comment type="caution">
    <text evidence="5">The sequence shown here is derived from an EMBL/GenBank/DDBJ whole genome shotgun (WGS) entry which is preliminary data.</text>
</comment>
<dbReference type="InterPro" id="IPR027417">
    <property type="entry name" value="P-loop_NTPase"/>
</dbReference>
<feature type="repeat" description="WD" evidence="3">
    <location>
        <begin position="1302"/>
        <end position="1335"/>
    </location>
</feature>
<keyword evidence="2" id="KW-0677">Repeat</keyword>
<dbReference type="SUPFAM" id="SSF75011">
    <property type="entry name" value="3-carboxy-cis,cis-mucoante lactonizing enzyme"/>
    <property type="match status" value="1"/>
</dbReference>
<dbReference type="InterPro" id="IPR056884">
    <property type="entry name" value="NPHP3-like_N"/>
</dbReference>
<evidence type="ECO:0000256" key="3">
    <source>
        <dbReference type="PROSITE-ProRule" id="PRU00221"/>
    </source>
</evidence>
<feature type="repeat" description="WD" evidence="3">
    <location>
        <begin position="909"/>
        <end position="950"/>
    </location>
</feature>
<evidence type="ECO:0000256" key="2">
    <source>
        <dbReference type="ARBA" id="ARBA00022737"/>
    </source>
</evidence>
<gene>
    <name evidence="5" type="ORF">RDB_LOCUS113041</name>
</gene>
<feature type="repeat" description="WD" evidence="3">
    <location>
        <begin position="1261"/>
        <end position="1302"/>
    </location>
</feature>
<feature type="repeat" description="WD" evidence="3">
    <location>
        <begin position="1345"/>
        <end position="1386"/>
    </location>
</feature>
<dbReference type="EMBL" id="CAJMWS010000329">
    <property type="protein sequence ID" value="CAE6434329.1"/>
    <property type="molecule type" value="Genomic_DNA"/>
</dbReference>
<feature type="repeat" description="WD" evidence="3">
    <location>
        <begin position="1218"/>
        <end position="1259"/>
    </location>
</feature>
<keyword evidence="1 3" id="KW-0853">WD repeat</keyword>
<feature type="repeat" description="WD" evidence="3">
    <location>
        <begin position="996"/>
        <end position="1037"/>
    </location>
</feature>
<dbReference type="Pfam" id="PF00400">
    <property type="entry name" value="WD40"/>
    <property type="match status" value="14"/>
</dbReference>
<dbReference type="InterPro" id="IPR036322">
    <property type="entry name" value="WD40_repeat_dom_sf"/>
</dbReference>